<evidence type="ECO:0000256" key="4">
    <source>
        <dbReference type="ARBA" id="ARBA00023136"/>
    </source>
</evidence>
<evidence type="ECO:0000256" key="5">
    <source>
        <dbReference type="SAM" id="MobiDB-lite"/>
    </source>
</evidence>
<protein>
    <submittedName>
        <fullName evidence="8">Uncharacterized protein</fullName>
    </submittedName>
</protein>
<evidence type="ECO:0000256" key="6">
    <source>
        <dbReference type="SAM" id="Phobius"/>
    </source>
</evidence>
<dbReference type="PANTHER" id="PTHR15549:SF26">
    <property type="entry name" value="AXIAL BUDDING PATTERN PROTEIN 2-RELATED"/>
    <property type="match status" value="1"/>
</dbReference>
<dbReference type="InterPro" id="IPR051694">
    <property type="entry name" value="Immunoregulatory_rcpt-like"/>
</dbReference>
<sequence>MLRFHQTPRPLLQLVTALLLTPTLTFANPNPHERELAGFSFNELFARWDCQGTACGTDGQFCCNSGTSCTTNAANVAACVAPVTQAAGGSGGSGSWQYYTSTWVETGLVTRTSIWSEYVGGGAAATDVPCNYALNESPCNTICCASNQYCYSPGQCRSNANGGSSGAGAATYTTPGATAGAPIRPTTSGQMTVTATKSPTTTVPFMTPVATGANITLSGAEESSSGGGLSGGAIAGIVIGVLAGLLLLGLLCFCCCLKGLLDGCLACFGLGGKKKNRRRTEIDEYERHSHHASGGGGRTWYGAARPPARVDRRDRRESHNGKNLLGVGAGLAALWAVLGLKRKRDGRRQDEKSEYSYSSDYYTSASSASSDDRRTHGTRYSRR</sequence>
<dbReference type="EMBL" id="CP099418">
    <property type="protein sequence ID" value="USW47701.1"/>
    <property type="molecule type" value="Genomic_DNA"/>
</dbReference>
<keyword evidence="4 6" id="KW-0472">Membrane</keyword>
<keyword evidence="2 6" id="KW-0812">Transmembrane</keyword>
<feature type="signal peptide" evidence="7">
    <location>
        <begin position="1"/>
        <end position="27"/>
    </location>
</feature>
<feature type="transmembrane region" description="Helical" evidence="6">
    <location>
        <begin position="323"/>
        <end position="340"/>
    </location>
</feature>
<evidence type="ECO:0000313" key="9">
    <source>
        <dbReference type="Proteomes" id="UP001056384"/>
    </source>
</evidence>
<evidence type="ECO:0000256" key="3">
    <source>
        <dbReference type="ARBA" id="ARBA00022989"/>
    </source>
</evidence>
<keyword evidence="3 6" id="KW-1133">Transmembrane helix</keyword>
<keyword evidence="9" id="KW-1185">Reference proteome</keyword>
<accession>A0A9Q9EDE5</accession>
<feature type="transmembrane region" description="Helical" evidence="6">
    <location>
        <begin position="237"/>
        <end position="270"/>
    </location>
</feature>
<dbReference type="GO" id="GO:0071944">
    <property type="term" value="C:cell periphery"/>
    <property type="evidence" value="ECO:0007669"/>
    <property type="project" value="UniProtKB-ARBA"/>
</dbReference>
<evidence type="ECO:0000256" key="1">
    <source>
        <dbReference type="ARBA" id="ARBA00004167"/>
    </source>
</evidence>
<feature type="region of interest" description="Disordered" evidence="5">
    <location>
        <begin position="346"/>
        <end position="383"/>
    </location>
</feature>
<feature type="region of interest" description="Disordered" evidence="5">
    <location>
        <begin position="283"/>
        <end position="322"/>
    </location>
</feature>
<reference evidence="8" key="1">
    <citation type="submission" date="2022-06" db="EMBL/GenBank/DDBJ databases">
        <title>Complete genome sequences of two strains of the flax pathogen Septoria linicola.</title>
        <authorList>
            <person name="Lapalu N."/>
            <person name="Simon A."/>
            <person name="Demenou B."/>
            <person name="Paumier D."/>
            <person name="Guillot M.-P."/>
            <person name="Gout L."/>
            <person name="Valade R."/>
        </authorList>
    </citation>
    <scope>NUCLEOTIDE SEQUENCE</scope>
    <source>
        <strain evidence="8">SE15195</strain>
    </source>
</reference>
<evidence type="ECO:0000256" key="7">
    <source>
        <dbReference type="SAM" id="SignalP"/>
    </source>
</evidence>
<feature type="compositionally biased region" description="Basic and acidic residues" evidence="5">
    <location>
        <begin position="308"/>
        <end position="320"/>
    </location>
</feature>
<evidence type="ECO:0000256" key="2">
    <source>
        <dbReference type="ARBA" id="ARBA00022692"/>
    </source>
</evidence>
<feature type="compositionally biased region" description="Low complexity" evidence="5">
    <location>
        <begin position="355"/>
        <end position="369"/>
    </location>
</feature>
<dbReference type="OrthoDB" id="5425848at2759"/>
<evidence type="ECO:0000313" key="8">
    <source>
        <dbReference type="EMBL" id="USW47701.1"/>
    </source>
</evidence>
<feature type="chain" id="PRO_5040453689" evidence="7">
    <location>
        <begin position="28"/>
        <end position="383"/>
    </location>
</feature>
<organism evidence="8 9">
    <name type="scientific">Septoria linicola</name>
    <dbReference type="NCBI Taxonomy" id="215465"/>
    <lineage>
        <taxon>Eukaryota</taxon>
        <taxon>Fungi</taxon>
        <taxon>Dikarya</taxon>
        <taxon>Ascomycota</taxon>
        <taxon>Pezizomycotina</taxon>
        <taxon>Dothideomycetes</taxon>
        <taxon>Dothideomycetidae</taxon>
        <taxon>Mycosphaerellales</taxon>
        <taxon>Mycosphaerellaceae</taxon>
        <taxon>Septoria</taxon>
    </lineage>
</organism>
<comment type="subcellular location">
    <subcellularLocation>
        <location evidence="1">Membrane</location>
        <topology evidence="1">Single-pass membrane protein</topology>
    </subcellularLocation>
</comment>
<dbReference type="Proteomes" id="UP001056384">
    <property type="component" value="Chromosome 1"/>
</dbReference>
<gene>
    <name evidence="8" type="ORF">Slin15195_G010200</name>
</gene>
<name>A0A9Q9EDE5_9PEZI</name>
<proteinExistence type="predicted"/>
<keyword evidence="7" id="KW-0732">Signal</keyword>
<dbReference type="PANTHER" id="PTHR15549">
    <property type="entry name" value="PAIRED IMMUNOGLOBULIN-LIKE TYPE 2 RECEPTOR"/>
    <property type="match status" value="1"/>
</dbReference>
<dbReference type="GO" id="GO:0016020">
    <property type="term" value="C:membrane"/>
    <property type="evidence" value="ECO:0007669"/>
    <property type="project" value="UniProtKB-SubCell"/>
</dbReference>
<dbReference type="AlphaFoldDB" id="A0A9Q9EDE5"/>